<keyword evidence="4" id="KW-1185">Reference proteome</keyword>
<evidence type="ECO:0000313" key="4">
    <source>
        <dbReference type="Proteomes" id="UP000006718"/>
    </source>
</evidence>
<dbReference type="InterPro" id="IPR000477">
    <property type="entry name" value="RT_dom"/>
</dbReference>
<dbReference type="GO" id="GO:0003964">
    <property type="term" value="F:RNA-directed DNA polymerase activity"/>
    <property type="evidence" value="ECO:0007669"/>
    <property type="project" value="UniProtKB-EC"/>
</dbReference>
<dbReference type="GeneTree" id="ENSGT01100000263509"/>
<dbReference type="SMR" id="A0A5F7ZUA4"/>
<reference evidence="3" key="2">
    <citation type="submission" date="2019-01" db="EMBL/GenBank/DDBJ databases">
        <authorList>
            <person name="Graves T."/>
            <person name="Eichler E.E."/>
            <person name="Wilson R.K."/>
        </authorList>
    </citation>
    <scope>NUCLEOTIDE SEQUENCE [LARGE SCALE GENOMIC DNA]</scope>
    <source>
        <strain evidence="3">17573</strain>
    </source>
</reference>
<dbReference type="Ensembl" id="ENSMMUT00000100006.1">
    <property type="protein sequence ID" value="ENSMMUP00000068210.1"/>
    <property type="gene ID" value="ENSMMUG00000051707.1"/>
</dbReference>
<evidence type="ECO:0000259" key="2">
    <source>
        <dbReference type="PROSITE" id="PS50878"/>
    </source>
</evidence>
<dbReference type="Pfam" id="PF00078">
    <property type="entry name" value="RVT_1"/>
    <property type="match status" value="1"/>
</dbReference>
<reference evidence="3" key="4">
    <citation type="submission" date="2025-09" db="UniProtKB">
        <authorList>
            <consortium name="Ensembl"/>
        </authorList>
    </citation>
    <scope>IDENTIFICATION</scope>
    <source>
        <strain evidence="3">17573</strain>
    </source>
</reference>
<dbReference type="PANTHER" id="PTHR19446">
    <property type="entry name" value="REVERSE TRANSCRIPTASES"/>
    <property type="match status" value="1"/>
</dbReference>
<proteinExistence type="predicted"/>
<organism evidence="3 4">
    <name type="scientific">Macaca mulatta</name>
    <name type="common">Rhesus macaque</name>
    <dbReference type="NCBI Taxonomy" id="9544"/>
    <lineage>
        <taxon>Eukaryota</taxon>
        <taxon>Metazoa</taxon>
        <taxon>Chordata</taxon>
        <taxon>Craniata</taxon>
        <taxon>Vertebrata</taxon>
        <taxon>Euteleostomi</taxon>
        <taxon>Mammalia</taxon>
        <taxon>Eutheria</taxon>
        <taxon>Euarchontoglires</taxon>
        <taxon>Primates</taxon>
        <taxon>Haplorrhini</taxon>
        <taxon>Catarrhini</taxon>
        <taxon>Cercopithecidae</taxon>
        <taxon>Cercopithecinae</taxon>
        <taxon>Macaca</taxon>
    </lineage>
</organism>
<accession>A0A5F7ZUA4</accession>
<dbReference type="EC" id="2.7.7.49" evidence="1"/>
<feature type="domain" description="Reverse transcriptase" evidence="2">
    <location>
        <begin position="172"/>
        <end position="447"/>
    </location>
</feature>
<evidence type="ECO:0000313" key="3">
    <source>
        <dbReference type="Ensembl" id="ENSMMUP00000068210.1"/>
    </source>
</evidence>
<protein>
    <recommendedName>
        <fullName evidence="1">RNA-directed DNA polymerase</fullName>
        <ecNumber evidence="1">2.7.7.49</ecNumber>
    </recommendedName>
</protein>
<reference evidence="3" key="3">
    <citation type="submission" date="2025-08" db="UniProtKB">
        <authorList>
            <consortium name="Ensembl"/>
        </authorList>
    </citation>
    <scope>IDENTIFICATION</scope>
    <source>
        <strain evidence="3">17573</strain>
    </source>
</reference>
<reference evidence="4" key="1">
    <citation type="journal article" date="2007" name="Science">
        <title>Evolutionary and biomedical insights from the rhesus macaque genome.</title>
        <authorList>
            <person name="Gibbs R.A."/>
            <person name="Rogers J."/>
            <person name="Katze M.G."/>
            <person name="Bumgarner R."/>
            <person name="Weinstock G.M."/>
            <person name="Mardis E.R."/>
            <person name="Remington K.A."/>
            <person name="Strausberg R.L."/>
            <person name="Venter J.C."/>
            <person name="Wilson R.K."/>
            <person name="Batzer M.A."/>
            <person name="Bustamante C.D."/>
            <person name="Eichler E.E."/>
            <person name="Hahn M.W."/>
            <person name="Hardison R.C."/>
            <person name="Makova K.D."/>
            <person name="Miller W."/>
            <person name="Milosavljevic A."/>
            <person name="Palermo R.E."/>
            <person name="Siepel A."/>
            <person name="Sikela J.M."/>
            <person name="Attaway T."/>
            <person name="Bell S."/>
            <person name="Bernard K.E."/>
            <person name="Buhay C.J."/>
            <person name="Chandrabose M.N."/>
            <person name="Dao M."/>
            <person name="Davis C."/>
            <person name="Delehaunty K.D."/>
            <person name="Ding Y."/>
            <person name="Dinh H.H."/>
            <person name="Dugan-Rocha S."/>
            <person name="Fulton L.A."/>
            <person name="Gabisi R.A."/>
            <person name="Garner T.T."/>
            <person name="Godfrey J."/>
            <person name="Hawes A.C."/>
            <person name="Hernandez J."/>
            <person name="Hines S."/>
            <person name="Holder M."/>
            <person name="Hume J."/>
            <person name="Jhangiani S.N."/>
            <person name="Joshi V."/>
            <person name="Khan Z.M."/>
            <person name="Kirkness E.F."/>
            <person name="Cree A."/>
            <person name="Fowler R.G."/>
            <person name="Lee S."/>
            <person name="Lewis L.R."/>
            <person name="Li Z."/>
            <person name="Liu Y.-S."/>
            <person name="Moore S.M."/>
            <person name="Muzny D."/>
            <person name="Nazareth L.V."/>
            <person name="Ngo D.N."/>
            <person name="Okwuonu G.O."/>
            <person name="Pai G."/>
            <person name="Parker D."/>
            <person name="Paul H.A."/>
            <person name="Pfannkoch C."/>
            <person name="Pohl C.S."/>
            <person name="Rogers Y.-H.C."/>
            <person name="Ruiz S.J."/>
            <person name="Sabo A."/>
            <person name="Santibanez J."/>
            <person name="Schneider B.W."/>
            <person name="Smith S.M."/>
            <person name="Sodergren E."/>
            <person name="Svatek A.F."/>
            <person name="Utterback T.R."/>
            <person name="Vattathil S."/>
            <person name="Warren W."/>
            <person name="White C.S."/>
            <person name="Chinwalla A.T."/>
            <person name="Feng Y."/>
            <person name="Halpern A.L."/>
            <person name="Hillier L.W."/>
            <person name="Huang X."/>
            <person name="Minx P."/>
            <person name="Nelson J.O."/>
            <person name="Pepin K.H."/>
            <person name="Qin X."/>
            <person name="Sutton G.G."/>
            <person name="Venter E."/>
            <person name="Walenz B.P."/>
            <person name="Wallis J.W."/>
            <person name="Worley K.C."/>
            <person name="Yang S.-P."/>
            <person name="Jones S.M."/>
            <person name="Marra M.A."/>
            <person name="Rocchi M."/>
            <person name="Schein J.E."/>
            <person name="Baertsch R."/>
            <person name="Clarke L."/>
            <person name="Csuros M."/>
            <person name="Glasscock J."/>
            <person name="Harris R.A."/>
            <person name="Havlak P."/>
            <person name="Jackson A.R."/>
            <person name="Jiang H."/>
            <person name="Liu Y."/>
            <person name="Messina D.N."/>
            <person name="Shen Y."/>
            <person name="Song H.X.-Z."/>
            <person name="Wylie T."/>
            <person name="Zhang L."/>
            <person name="Birney E."/>
            <person name="Han K."/>
            <person name="Konkel M.K."/>
            <person name="Lee J."/>
            <person name="Smit A.F.A."/>
            <person name="Ullmer B."/>
            <person name="Wang H."/>
            <person name="Xing J."/>
            <person name="Burhans R."/>
            <person name="Cheng Z."/>
            <person name="Karro J.E."/>
            <person name="Ma J."/>
            <person name="Raney B."/>
            <person name="She X."/>
            <person name="Cox M.J."/>
            <person name="Demuth J.P."/>
            <person name="Dumas L.J."/>
            <person name="Han S.-G."/>
            <person name="Hopkins J."/>
            <person name="Karimpour-Fard A."/>
            <person name="Kim Y.H."/>
            <person name="Pollack J.R."/>
            <person name="Vinar T."/>
            <person name="Addo-Quaye C."/>
            <person name="Degenhardt J."/>
            <person name="Denby A."/>
            <person name="Hubisz M.J."/>
            <person name="Indap A."/>
            <person name="Kosiol C."/>
            <person name="Lahn B.T."/>
            <person name="Lawson H.A."/>
            <person name="Marklein A."/>
            <person name="Nielsen R."/>
            <person name="Vallender E.J."/>
            <person name="Clark A.G."/>
            <person name="Ferguson B."/>
            <person name="Hernandez R.D."/>
            <person name="Hirani K."/>
            <person name="Kehrer-Sawatzki H."/>
            <person name="Kolb J."/>
            <person name="Patil S."/>
            <person name="Pu L.-L."/>
            <person name="Ren Y."/>
            <person name="Smith D.G."/>
            <person name="Wheeler D.A."/>
            <person name="Schenck I."/>
            <person name="Ball E.V."/>
            <person name="Chen R."/>
            <person name="Cooper D.N."/>
            <person name="Giardine B."/>
            <person name="Hsu F."/>
            <person name="Kent W.J."/>
            <person name="Lesk A."/>
            <person name="Nelson D.L."/>
            <person name="O'brien W.E."/>
            <person name="Pruefer K."/>
            <person name="Stenson P.D."/>
            <person name="Wallace J.C."/>
            <person name="Ke H."/>
            <person name="Liu X.-M."/>
            <person name="Wang P."/>
            <person name="Xiang A.P."/>
            <person name="Yang F."/>
            <person name="Barber G.P."/>
            <person name="Haussler D."/>
            <person name="Karolchik D."/>
            <person name="Kern A.D."/>
            <person name="Kuhn R.M."/>
            <person name="Smith K.E."/>
            <person name="Zwieg A.S."/>
        </authorList>
    </citation>
    <scope>NUCLEOTIDE SEQUENCE [LARGE SCALE GENOMIC DNA]</scope>
    <source>
        <strain evidence="4">17573</strain>
    </source>
</reference>
<dbReference type="Proteomes" id="UP000006718">
    <property type="component" value="Chromosome 5"/>
</dbReference>
<evidence type="ECO:0000256" key="1">
    <source>
        <dbReference type="ARBA" id="ARBA00012493"/>
    </source>
</evidence>
<dbReference type="OMA" id="INWNTIC"/>
<dbReference type="AlphaFoldDB" id="A0A5F7ZUA4"/>
<name>A0A5F7ZUA4_MACMU</name>
<dbReference type="PROSITE" id="PS50878">
    <property type="entry name" value="RT_POL"/>
    <property type="match status" value="1"/>
</dbReference>
<dbReference type="InterPro" id="IPR043502">
    <property type="entry name" value="DNA/RNA_pol_sf"/>
</dbReference>
<dbReference type="InParanoid" id="A0A5F7ZUA4"/>
<sequence length="748" mass="87326">MKYITAFAECKDLIRNCALSQMEIETQKHSKKINESRSWFCEKINKIERQLARLIKKKREKNQIDTIKKDKGDITTDPTEIQTTIREYYKHLYANKLENLEDMDNFLDTYTLPRLNQEEVESLNRPIAGSEIEAIINSLPTKKSPGPDGFTAEFCQRYKEELVPFLLKLFQSIEKEGIFPNSLNEANIILIPKPRGDTTKKQNFRPISLMNIDAKVLNKILANRIQQHIKKLIHHDQVGFIPGMQDWFNIRKSINVIQHINRTKDKNHKIISTDAEKAFDKIQQSFMLKTLNKFGIDGTYLKIIRAIYNKPTANIILNGQKLEKFPLKTGTRQGCPLSPLLFNIVLEVLARAIRQEKEIKGIQLGNEEVKLSLFADHMIVYLENPIISAQNLLKLISNFSKVSGYKISIQKSQAFLYASNRQTESQIMNELPFTIASKRIKYLEIQLTRDVKDLFKENYKPLLTEIKEDTNKWKNIPCSWIGRINIVKMAIRPKVIYRLNAITIKLPMSFFTELEKTALKFIWNQKGPRIAGTILSQKNKAGGIMLPDFKLHYKATVTKTAWYWYQNRDIDQWNRAEPSEIIPHIYSHLIFDKPERNKKWGKDSLFNKWCWENWLAISRKLKLDPFLTPYMKINSRWIRDLNVRPKTIKTLEENLGNTIQDIGMGKDFMSKTPKAMATKAKIDKWDLIKLKSFCTVKETTIRVNRPPTEWQKIFAIYSSDKGLISRTYKELKQIYKKKTTPSKSGQRI</sequence>
<dbReference type="SUPFAM" id="SSF56672">
    <property type="entry name" value="DNA/RNA polymerases"/>
    <property type="match status" value="1"/>
</dbReference>
<dbReference type="CDD" id="cd01650">
    <property type="entry name" value="RT_nLTR_like"/>
    <property type="match status" value="1"/>
</dbReference>
<dbReference type="VEuPathDB" id="HostDB:ENSMMUG00000051707"/>